<sequence length="127" mass="14734">MKEIKIMLRTPPRTKKNSSQIIFNKKTGKRMVIPSQQYKEYEQACLWQIRKPSVAIDFPVNVKCVYFMPTRRKVDLCNLIEATMDILVRAGVLNDDNSEIAVSHDGSRVFYDKENPRAEITITELID</sequence>
<dbReference type="GO" id="GO:0000287">
    <property type="term" value="F:magnesium ion binding"/>
    <property type="evidence" value="ECO:0007669"/>
    <property type="project" value="InterPro"/>
</dbReference>
<dbReference type="Gene3D" id="3.30.1330.70">
    <property type="entry name" value="Holliday junction resolvase RusA"/>
    <property type="match status" value="1"/>
</dbReference>
<dbReference type="GO" id="GO:0006310">
    <property type="term" value="P:DNA recombination"/>
    <property type="evidence" value="ECO:0007669"/>
    <property type="project" value="InterPro"/>
</dbReference>
<dbReference type="InterPro" id="IPR036614">
    <property type="entry name" value="RusA-like_sf"/>
</dbReference>
<evidence type="ECO:0000313" key="1">
    <source>
        <dbReference type="EMBL" id="DAF61779.1"/>
    </source>
</evidence>
<dbReference type="InterPro" id="IPR008822">
    <property type="entry name" value="Endonuclease_RusA-like"/>
</dbReference>
<protein>
    <submittedName>
        <fullName evidence="1">Endodeoxyribonuclease RusA</fullName>
    </submittedName>
</protein>
<accession>A0A8S5TFH7</accession>
<proteinExistence type="predicted"/>
<dbReference type="GO" id="GO:0006281">
    <property type="term" value="P:DNA repair"/>
    <property type="evidence" value="ECO:0007669"/>
    <property type="project" value="InterPro"/>
</dbReference>
<reference evidence="1" key="1">
    <citation type="journal article" date="2021" name="Proc. Natl. Acad. Sci. U.S.A.">
        <title>A Catalog of Tens of Thousands of Viruses from Human Metagenomes Reveals Hidden Associations with Chronic Diseases.</title>
        <authorList>
            <person name="Tisza M.J."/>
            <person name="Buck C.B."/>
        </authorList>
    </citation>
    <scope>NUCLEOTIDE SEQUENCE</scope>
    <source>
        <strain evidence="1">CtbgC51</strain>
    </source>
</reference>
<dbReference type="EMBL" id="BK032817">
    <property type="protein sequence ID" value="DAF61779.1"/>
    <property type="molecule type" value="Genomic_DNA"/>
</dbReference>
<dbReference type="SUPFAM" id="SSF103084">
    <property type="entry name" value="Holliday junction resolvase RusA"/>
    <property type="match status" value="1"/>
</dbReference>
<dbReference type="Pfam" id="PF05866">
    <property type="entry name" value="RusA"/>
    <property type="match status" value="1"/>
</dbReference>
<organism evidence="1">
    <name type="scientific">Siphoviridae sp. ctbgC51</name>
    <dbReference type="NCBI Taxonomy" id="2827901"/>
    <lineage>
        <taxon>Viruses</taxon>
        <taxon>Duplodnaviria</taxon>
        <taxon>Heunggongvirae</taxon>
        <taxon>Uroviricota</taxon>
        <taxon>Caudoviricetes</taxon>
    </lineage>
</organism>
<name>A0A8S5TFH7_9CAUD</name>